<dbReference type="Proteomes" id="UP000741360">
    <property type="component" value="Unassembled WGS sequence"/>
</dbReference>
<feature type="domain" description="4Fe-4S ferredoxin-type" evidence="8">
    <location>
        <begin position="3"/>
        <end position="33"/>
    </location>
</feature>
<evidence type="ECO:0000256" key="2">
    <source>
        <dbReference type="ARBA" id="ARBA00022485"/>
    </source>
</evidence>
<evidence type="ECO:0000256" key="1">
    <source>
        <dbReference type="ARBA" id="ARBA00022448"/>
    </source>
</evidence>
<evidence type="ECO:0000256" key="6">
    <source>
        <dbReference type="ARBA" id="ARBA00023004"/>
    </source>
</evidence>
<sequence length="178" mass="19181">MQRGFYVDTERCVGCRSCEVSCKQWNALPPYVLGKTGPRWRRVVSIESGTYPAPLLVNVSTACMHCGKPACAAVCPTGAITKRIEDGIVVVNKDKCIGCRYCSFACPFGVPQYGEDGLMQKCNLCLERVERGEDPACVASCPGKALHAGTMEDMSKLASRKAGRKLAGATQPSILISR</sequence>
<evidence type="ECO:0000256" key="7">
    <source>
        <dbReference type="ARBA" id="ARBA00023014"/>
    </source>
</evidence>
<dbReference type="GO" id="GO:0046872">
    <property type="term" value="F:metal ion binding"/>
    <property type="evidence" value="ECO:0007669"/>
    <property type="project" value="UniProtKB-KW"/>
</dbReference>
<evidence type="ECO:0000259" key="8">
    <source>
        <dbReference type="PROSITE" id="PS51379"/>
    </source>
</evidence>
<keyword evidence="6" id="KW-0408">Iron</keyword>
<dbReference type="CDD" id="cd16371">
    <property type="entry name" value="DMSOR_beta_like"/>
    <property type="match status" value="1"/>
</dbReference>
<comment type="caution">
    <text evidence="9">The sequence shown here is derived from an EMBL/GenBank/DDBJ whole genome shotgun (WGS) entry which is preliminary data.</text>
</comment>
<dbReference type="Gene3D" id="3.30.70.20">
    <property type="match status" value="2"/>
</dbReference>
<dbReference type="GO" id="GO:0051539">
    <property type="term" value="F:4 iron, 4 sulfur cluster binding"/>
    <property type="evidence" value="ECO:0007669"/>
    <property type="project" value="UniProtKB-KW"/>
</dbReference>
<keyword evidence="5" id="KW-0249">Electron transport</keyword>
<dbReference type="EMBL" id="JACPSX010000106">
    <property type="protein sequence ID" value="MBI3014618.1"/>
    <property type="molecule type" value="Genomic_DNA"/>
</dbReference>
<organism evidence="9 10">
    <name type="scientific">Tectimicrobiota bacterium</name>
    <dbReference type="NCBI Taxonomy" id="2528274"/>
    <lineage>
        <taxon>Bacteria</taxon>
        <taxon>Pseudomonadati</taxon>
        <taxon>Nitrospinota/Tectimicrobiota group</taxon>
        <taxon>Candidatus Tectimicrobiota</taxon>
    </lineage>
</organism>
<dbReference type="PANTHER" id="PTHR43177">
    <property type="entry name" value="PROTEIN NRFC"/>
    <property type="match status" value="1"/>
</dbReference>
<feature type="domain" description="4Fe-4S ferredoxin-type" evidence="8">
    <location>
        <begin position="87"/>
        <end position="116"/>
    </location>
</feature>
<feature type="domain" description="4Fe-4S ferredoxin-type" evidence="8">
    <location>
        <begin position="53"/>
        <end position="85"/>
    </location>
</feature>
<dbReference type="Pfam" id="PF13247">
    <property type="entry name" value="Fer4_11"/>
    <property type="match status" value="1"/>
</dbReference>
<evidence type="ECO:0000313" key="10">
    <source>
        <dbReference type="Proteomes" id="UP000741360"/>
    </source>
</evidence>
<keyword evidence="1" id="KW-0813">Transport</keyword>
<evidence type="ECO:0000256" key="5">
    <source>
        <dbReference type="ARBA" id="ARBA00022982"/>
    </source>
</evidence>
<name>A0A932LZZ3_UNCTE</name>
<evidence type="ECO:0000313" key="9">
    <source>
        <dbReference type="EMBL" id="MBI3014618.1"/>
    </source>
</evidence>
<protein>
    <submittedName>
        <fullName evidence="9">4Fe-4S dicluster domain-containing protein</fullName>
    </submittedName>
</protein>
<dbReference type="InterPro" id="IPR050954">
    <property type="entry name" value="ET_IronSulfur_Cluster-Binding"/>
</dbReference>
<dbReference type="InterPro" id="IPR017896">
    <property type="entry name" value="4Fe4S_Fe-S-bd"/>
</dbReference>
<keyword evidence="2" id="KW-0004">4Fe-4S</keyword>
<keyword evidence="7" id="KW-0411">Iron-sulfur</keyword>
<evidence type="ECO:0000256" key="3">
    <source>
        <dbReference type="ARBA" id="ARBA00022723"/>
    </source>
</evidence>
<keyword evidence="3" id="KW-0479">Metal-binding</keyword>
<dbReference type="InterPro" id="IPR017900">
    <property type="entry name" value="4Fe4S_Fe_S_CS"/>
</dbReference>
<dbReference type="PROSITE" id="PS51379">
    <property type="entry name" value="4FE4S_FER_2"/>
    <property type="match status" value="3"/>
</dbReference>
<keyword evidence="4" id="KW-0677">Repeat</keyword>
<dbReference type="PANTHER" id="PTHR43177:SF5">
    <property type="entry name" value="ANAEROBIC DIMETHYL SULFOXIDE REDUCTASE CHAIN B-RELATED"/>
    <property type="match status" value="1"/>
</dbReference>
<accession>A0A932LZZ3</accession>
<proteinExistence type="predicted"/>
<reference evidence="9" key="1">
    <citation type="submission" date="2020-07" db="EMBL/GenBank/DDBJ databases">
        <title>Huge and variable diversity of episymbiotic CPR bacteria and DPANN archaea in groundwater ecosystems.</title>
        <authorList>
            <person name="He C.Y."/>
            <person name="Keren R."/>
            <person name="Whittaker M."/>
            <person name="Farag I.F."/>
            <person name="Doudna J."/>
            <person name="Cate J.H.D."/>
            <person name="Banfield J.F."/>
        </authorList>
    </citation>
    <scope>NUCLEOTIDE SEQUENCE</scope>
    <source>
        <strain evidence="9">NC_groundwater_717_Ag_S-0.2um_59_8</strain>
    </source>
</reference>
<gene>
    <name evidence="9" type="ORF">HYY65_06080</name>
</gene>
<dbReference type="AlphaFoldDB" id="A0A932LZZ3"/>
<dbReference type="PROSITE" id="PS00198">
    <property type="entry name" value="4FE4S_FER_1"/>
    <property type="match status" value="1"/>
</dbReference>
<evidence type="ECO:0000256" key="4">
    <source>
        <dbReference type="ARBA" id="ARBA00022737"/>
    </source>
</evidence>
<dbReference type="SUPFAM" id="SSF54862">
    <property type="entry name" value="4Fe-4S ferredoxins"/>
    <property type="match status" value="1"/>
</dbReference>